<evidence type="ECO:0000313" key="2">
    <source>
        <dbReference type="EMBL" id="MCM8557754.1"/>
    </source>
</evidence>
<evidence type="ECO:0000313" key="3">
    <source>
        <dbReference type="Proteomes" id="UP001155128"/>
    </source>
</evidence>
<sequence>MVFRMAAAAAALALLPASAQAQQNEIDLENVITSFDRAFIERLTAFYNGTIVREDGEHEYQIYFNGDPTSIYYRLYGCDEGRETTGCIGMHLQIQDTLVPGADAGEFIESINEWNYDARVGAISLNDRDIRYSTYFVADYGISEGSIVVEMQAFMSNWNSILNPE</sequence>
<gene>
    <name evidence="2" type="ORF">NDO55_07970</name>
</gene>
<accession>A0A9X2J2F7</accession>
<evidence type="ECO:0000256" key="1">
    <source>
        <dbReference type="SAM" id="SignalP"/>
    </source>
</evidence>
<dbReference type="Proteomes" id="UP001155128">
    <property type="component" value="Unassembled WGS sequence"/>
</dbReference>
<feature type="chain" id="PRO_5040911917" description="YbjN domain-containing protein" evidence="1">
    <location>
        <begin position="22"/>
        <end position="165"/>
    </location>
</feature>
<keyword evidence="3" id="KW-1185">Reference proteome</keyword>
<dbReference type="EMBL" id="JAMSHT010000001">
    <property type="protein sequence ID" value="MCM8557754.1"/>
    <property type="molecule type" value="Genomic_DNA"/>
</dbReference>
<feature type="signal peptide" evidence="1">
    <location>
        <begin position="1"/>
        <end position="21"/>
    </location>
</feature>
<protein>
    <recommendedName>
        <fullName evidence="4">YbjN domain-containing protein</fullName>
    </recommendedName>
</protein>
<reference evidence="2" key="1">
    <citation type="submission" date="2022-06" db="EMBL/GenBank/DDBJ databases">
        <title>Sphingomicrobium sedimins sp. nov., a marine bacterium isolated from tidal flat.</title>
        <authorList>
            <person name="Kim C.-H."/>
            <person name="Yoo Y."/>
            <person name="Kim J.-J."/>
        </authorList>
    </citation>
    <scope>NUCLEOTIDE SEQUENCE</scope>
    <source>
        <strain evidence="2">GRR-S6-50</strain>
    </source>
</reference>
<evidence type="ECO:0008006" key="4">
    <source>
        <dbReference type="Google" id="ProtNLM"/>
    </source>
</evidence>
<organism evidence="2 3">
    <name type="scientific">Sphingomicrobium sediminis</name>
    <dbReference type="NCBI Taxonomy" id="2950949"/>
    <lineage>
        <taxon>Bacteria</taxon>
        <taxon>Pseudomonadati</taxon>
        <taxon>Pseudomonadota</taxon>
        <taxon>Alphaproteobacteria</taxon>
        <taxon>Sphingomonadales</taxon>
        <taxon>Sphingomonadaceae</taxon>
        <taxon>Sphingomicrobium</taxon>
    </lineage>
</organism>
<proteinExistence type="predicted"/>
<keyword evidence="1" id="KW-0732">Signal</keyword>
<name>A0A9X2J2F7_9SPHN</name>
<dbReference type="AlphaFoldDB" id="A0A9X2J2F7"/>
<comment type="caution">
    <text evidence="2">The sequence shown here is derived from an EMBL/GenBank/DDBJ whole genome shotgun (WGS) entry which is preliminary data.</text>
</comment>
<dbReference type="RefSeq" id="WP_252114093.1">
    <property type="nucleotide sequence ID" value="NZ_JAMSHT010000001.1"/>
</dbReference>